<proteinExistence type="predicted"/>
<dbReference type="EMBL" id="CDMZ01003644">
    <property type="protein sequence ID" value="CEM47102.1"/>
    <property type="molecule type" value="Genomic_DNA"/>
</dbReference>
<name>A0A0G4HS15_9ALVE</name>
<gene>
    <name evidence="2" type="ORF">Cvel_8184</name>
</gene>
<dbReference type="AlphaFoldDB" id="A0A0G4HS15"/>
<reference evidence="2" key="1">
    <citation type="submission" date="2014-11" db="EMBL/GenBank/DDBJ databases">
        <authorList>
            <person name="Otto D Thomas"/>
            <person name="Naeem Raeece"/>
        </authorList>
    </citation>
    <scope>NUCLEOTIDE SEQUENCE</scope>
</reference>
<organism evidence="2">
    <name type="scientific">Chromera velia CCMP2878</name>
    <dbReference type="NCBI Taxonomy" id="1169474"/>
    <lineage>
        <taxon>Eukaryota</taxon>
        <taxon>Sar</taxon>
        <taxon>Alveolata</taxon>
        <taxon>Colpodellida</taxon>
        <taxon>Chromeraceae</taxon>
        <taxon>Chromera</taxon>
    </lineage>
</organism>
<sequence>MESFCNARLQFRAVSEELEKGFGVTMNWKSEVDPGKHSHRIAKENCRKGLCIQCGQQPTAPCERRHGRHQDEDRTPSFLCTLCLHRGALQECAKCCKMFVPAAVSHSVDEAHAKWRCFECLTWSSASIPRTLKACKRYGTCHRCGCGCGTCERCRRYRKDQKKEEKLTQKRRENVKAVVKKIHCEEIERGQKRAPRPRQRLAAADRPRFCEVNKGTRNAERDEEIGSLFCEINSACASTVVQDIELEAEFGEAQQTANHTVEEVTRRRDAMRMLEAALGALDLGRGDEKGGAEVIMGSSNGRMGRHEDRNGEGTEGGVDVCMGTD</sequence>
<evidence type="ECO:0000313" key="2">
    <source>
        <dbReference type="EMBL" id="CEM47102.1"/>
    </source>
</evidence>
<feature type="region of interest" description="Disordered" evidence="1">
    <location>
        <begin position="295"/>
        <end position="325"/>
    </location>
</feature>
<dbReference type="VEuPathDB" id="CryptoDB:Cvel_8184"/>
<evidence type="ECO:0000256" key="1">
    <source>
        <dbReference type="SAM" id="MobiDB-lite"/>
    </source>
</evidence>
<dbReference type="PhylomeDB" id="A0A0G4HS15"/>
<accession>A0A0G4HS15</accession>
<protein>
    <submittedName>
        <fullName evidence="2">Uncharacterized protein</fullName>
    </submittedName>
</protein>